<dbReference type="InParanoid" id="J0WXG9"/>
<dbReference type="EMBL" id="JH687812">
    <property type="protein sequence ID" value="EJD39600.1"/>
    <property type="molecule type" value="Genomic_DNA"/>
</dbReference>
<dbReference type="OrthoDB" id="10621164at2759"/>
<reference evidence="3" key="1">
    <citation type="journal article" date="2012" name="Science">
        <title>The Paleozoic origin of enzymatic lignin decomposition reconstructed from 31 fungal genomes.</title>
        <authorList>
            <person name="Floudas D."/>
            <person name="Binder M."/>
            <person name="Riley R."/>
            <person name="Barry K."/>
            <person name="Blanchette R.A."/>
            <person name="Henrissat B."/>
            <person name="Martinez A.T."/>
            <person name="Otillar R."/>
            <person name="Spatafora J.W."/>
            <person name="Yadav J.S."/>
            <person name="Aerts A."/>
            <person name="Benoit I."/>
            <person name="Boyd A."/>
            <person name="Carlson A."/>
            <person name="Copeland A."/>
            <person name="Coutinho P.M."/>
            <person name="de Vries R.P."/>
            <person name="Ferreira P."/>
            <person name="Findley K."/>
            <person name="Foster B."/>
            <person name="Gaskell J."/>
            <person name="Glotzer D."/>
            <person name="Gorecki P."/>
            <person name="Heitman J."/>
            <person name="Hesse C."/>
            <person name="Hori C."/>
            <person name="Igarashi K."/>
            <person name="Jurgens J.A."/>
            <person name="Kallen N."/>
            <person name="Kersten P."/>
            <person name="Kohler A."/>
            <person name="Kuees U."/>
            <person name="Kumar T.K.A."/>
            <person name="Kuo A."/>
            <person name="LaButti K."/>
            <person name="Larrondo L.F."/>
            <person name="Lindquist E."/>
            <person name="Ling A."/>
            <person name="Lombard V."/>
            <person name="Lucas S."/>
            <person name="Lundell T."/>
            <person name="Martin R."/>
            <person name="McLaughlin D.J."/>
            <person name="Morgenstern I."/>
            <person name="Morin E."/>
            <person name="Murat C."/>
            <person name="Nagy L.G."/>
            <person name="Nolan M."/>
            <person name="Ohm R.A."/>
            <person name="Patyshakuliyeva A."/>
            <person name="Rokas A."/>
            <person name="Ruiz-Duenas F.J."/>
            <person name="Sabat G."/>
            <person name="Salamov A."/>
            <person name="Samejima M."/>
            <person name="Schmutz J."/>
            <person name="Slot J.C."/>
            <person name="St John F."/>
            <person name="Stenlid J."/>
            <person name="Sun H."/>
            <person name="Sun S."/>
            <person name="Syed K."/>
            <person name="Tsang A."/>
            <person name="Wiebenga A."/>
            <person name="Young D."/>
            <person name="Pisabarro A."/>
            <person name="Eastwood D.C."/>
            <person name="Martin F."/>
            <person name="Cullen D."/>
            <person name="Grigoriev I.V."/>
            <person name="Hibbett D.S."/>
        </authorList>
    </citation>
    <scope>NUCLEOTIDE SEQUENCE [LARGE SCALE GENOMIC DNA]</scope>
    <source>
        <strain evidence="3">TFB10046</strain>
    </source>
</reference>
<feature type="transmembrane region" description="Helical" evidence="1">
    <location>
        <begin position="83"/>
        <end position="105"/>
    </location>
</feature>
<dbReference type="AlphaFoldDB" id="J0WXG9"/>
<feature type="transmembrane region" description="Helical" evidence="1">
    <location>
        <begin position="182"/>
        <end position="200"/>
    </location>
</feature>
<keyword evidence="1" id="KW-1133">Transmembrane helix</keyword>
<dbReference type="KEGG" id="adl:AURDEDRAFT_116121"/>
<feature type="transmembrane region" description="Helical" evidence="1">
    <location>
        <begin position="212"/>
        <end position="238"/>
    </location>
</feature>
<feature type="transmembrane region" description="Helical" evidence="1">
    <location>
        <begin position="12"/>
        <end position="34"/>
    </location>
</feature>
<keyword evidence="1" id="KW-0472">Membrane</keyword>
<organism evidence="2 3">
    <name type="scientific">Auricularia subglabra (strain TFB-10046 / SS5)</name>
    <name type="common">White-rot fungus</name>
    <name type="synonym">Auricularia delicata (strain TFB10046)</name>
    <dbReference type="NCBI Taxonomy" id="717982"/>
    <lineage>
        <taxon>Eukaryota</taxon>
        <taxon>Fungi</taxon>
        <taxon>Dikarya</taxon>
        <taxon>Basidiomycota</taxon>
        <taxon>Agaricomycotina</taxon>
        <taxon>Agaricomycetes</taxon>
        <taxon>Auriculariales</taxon>
        <taxon>Auriculariaceae</taxon>
        <taxon>Auricularia</taxon>
    </lineage>
</organism>
<evidence type="ECO:0000313" key="3">
    <source>
        <dbReference type="Proteomes" id="UP000006514"/>
    </source>
</evidence>
<feature type="transmembrane region" description="Helical" evidence="1">
    <location>
        <begin position="126"/>
        <end position="150"/>
    </location>
</feature>
<dbReference type="Proteomes" id="UP000006514">
    <property type="component" value="Unassembled WGS sequence"/>
</dbReference>
<sequence length="299" mass="32565">MPRHDTGAHGATRASIAVSSILLVPICALAFFALRPHKAGHARFAWYLLALATICLAGSHIAFIAMGAYFLKHDTVPDRTGRFDAYFALGVVLPSGFELSILGACRAAFWEITAPRMFKRHDHGRWVTLAFDLLLLGAGVATMISTAVGATGPKVCWESPCDANNVDFVVASLGNAMWSYGFQYMIILETILVGIGAFFARKWSRIYNLNVSLANAMFSAVVPVLAVQAVLLLVAIVFAQYRVDEVAPSVPYYASIPYWVQQVVVAGFLLVTLRRHQVTRTGAGRNSYNDFATFSNLPA</sequence>
<protein>
    <submittedName>
        <fullName evidence="2">Uncharacterized protein</fullName>
    </submittedName>
</protein>
<keyword evidence="3" id="KW-1185">Reference proteome</keyword>
<evidence type="ECO:0000313" key="2">
    <source>
        <dbReference type="EMBL" id="EJD39600.1"/>
    </source>
</evidence>
<name>J0WXG9_AURST</name>
<keyword evidence="1" id="KW-0812">Transmembrane</keyword>
<feature type="transmembrane region" description="Helical" evidence="1">
    <location>
        <begin position="250"/>
        <end position="271"/>
    </location>
</feature>
<evidence type="ECO:0000256" key="1">
    <source>
        <dbReference type="SAM" id="Phobius"/>
    </source>
</evidence>
<accession>J0WXG9</accession>
<gene>
    <name evidence="2" type="ORF">AURDEDRAFT_116121</name>
</gene>
<feature type="transmembrane region" description="Helical" evidence="1">
    <location>
        <begin position="46"/>
        <end position="71"/>
    </location>
</feature>
<proteinExistence type="predicted"/>